<proteinExistence type="predicted"/>
<dbReference type="Pfam" id="PF18510">
    <property type="entry name" value="NUC"/>
    <property type="match status" value="1"/>
</dbReference>
<evidence type="ECO:0000259" key="2">
    <source>
        <dbReference type="Pfam" id="PF18516"/>
    </source>
</evidence>
<dbReference type="GO" id="GO:0004530">
    <property type="term" value="F:deoxyribonuclease I activity"/>
    <property type="evidence" value="ECO:0007669"/>
    <property type="project" value="UniProtKB-EC"/>
</dbReference>
<keyword evidence="3" id="KW-0378">Hydrolase</keyword>
<keyword evidence="3" id="KW-0540">Nuclease</keyword>
<keyword evidence="3" id="KW-0255">Endonuclease</keyword>
<evidence type="ECO:0000313" key="3">
    <source>
        <dbReference type="EMBL" id="MPM65568.1"/>
    </source>
</evidence>
<dbReference type="NCBIfam" id="TIGR04330">
    <property type="entry name" value="cas_Cpf1"/>
    <property type="match status" value="1"/>
</dbReference>
<dbReference type="EC" id="3.1.21.1" evidence="3"/>
<feature type="domain" description="Cas12a RuvC nuclease" evidence="2">
    <location>
        <begin position="7"/>
        <end position="428"/>
    </location>
</feature>
<dbReference type="Pfam" id="PF18516">
    <property type="entry name" value="RuvC_1"/>
    <property type="match status" value="1"/>
</dbReference>
<reference evidence="3" key="1">
    <citation type="submission" date="2019-08" db="EMBL/GenBank/DDBJ databases">
        <authorList>
            <person name="Kucharzyk K."/>
            <person name="Murdoch R.W."/>
            <person name="Higgins S."/>
            <person name="Loffler F."/>
        </authorList>
    </citation>
    <scope>NUCLEOTIDE SEQUENCE</scope>
</reference>
<dbReference type="InterPro" id="IPR027620">
    <property type="entry name" value="Cas12a"/>
</dbReference>
<feature type="domain" description="Cas12a nuclease" evidence="1">
    <location>
        <begin position="203"/>
        <end position="362"/>
    </location>
</feature>
<evidence type="ECO:0000259" key="1">
    <source>
        <dbReference type="Pfam" id="PF18510"/>
    </source>
</evidence>
<gene>
    <name evidence="3" type="ORF">SDC9_112465</name>
</gene>
<dbReference type="InterPro" id="IPR040852">
    <property type="entry name" value="RuvC_1"/>
</dbReference>
<comment type="caution">
    <text evidence="3">The sequence shown here is derived from an EMBL/GenBank/DDBJ whole genome shotgun (WGS) entry which is preliminary data.</text>
</comment>
<dbReference type="EMBL" id="VSSQ01020587">
    <property type="protein sequence ID" value="MPM65568.1"/>
    <property type="molecule type" value="Genomic_DNA"/>
</dbReference>
<dbReference type="AlphaFoldDB" id="A0A645BKE5"/>
<dbReference type="InterPro" id="IPR040882">
    <property type="entry name" value="Cas12a_NUC"/>
</dbReference>
<accession>A0A645BKE5</accession>
<name>A0A645BKE5_9ZZZZ</name>
<sequence length="429" mass="50690">MNFKTVGLNNINSEVNQFLQEADNLHIIGIDRGERHLLYLTVVDMQGNIKEQYSLNEIVNNYNGNVYRTNYKDLLQKREDERDKERKSWKTIENIKELKEGYLSQVIHKITQLMIKYNAIVVLEDLNLGFMRGRQKVEKQVYQKFEKMLIDKLNYLVFKNKATTETGGLLKAYQLTNKFESFQKMGKQNGFLFYIPAWNTSKIDPVTGFVNMFDASYINLEKAKSFFNNFETITFNAKGWFEFEVSDYKKFNPKTIETRTEWTICTYGNRIETYRNATKNNQWDNREVNLTEEFKKLFEKYNISLNNDLKAEILSQTEKAFFERMLYLFRLTVQMRNSETNTEKDYMISPIADENGNFYNSDTEKNKGKDENGNWISQLPVDADANGAYNIARKGLILIEKIKQSEKLDKLDLFITNKEWLQFAQKQNK</sequence>
<protein>
    <submittedName>
        <fullName evidence="3">CRISPR-associated endonuclease Cas12a</fullName>
        <ecNumber evidence="3">3.1.21.1</ecNumber>
    </submittedName>
</protein>
<organism evidence="3">
    <name type="scientific">bioreactor metagenome</name>
    <dbReference type="NCBI Taxonomy" id="1076179"/>
    <lineage>
        <taxon>unclassified sequences</taxon>
        <taxon>metagenomes</taxon>
        <taxon>ecological metagenomes</taxon>
    </lineage>
</organism>